<dbReference type="EMBL" id="CAJVAS010000025">
    <property type="protein sequence ID" value="CAG7643718.1"/>
    <property type="molecule type" value="Genomic_DNA"/>
</dbReference>
<proteinExistence type="predicted"/>
<comment type="caution">
    <text evidence="1">The sequence shown here is derived from an EMBL/GenBank/DDBJ whole genome shotgun (WGS) entry which is preliminary data.</text>
</comment>
<dbReference type="Proteomes" id="UP000693672">
    <property type="component" value="Unassembled WGS sequence"/>
</dbReference>
<evidence type="ECO:0000313" key="1">
    <source>
        <dbReference type="EMBL" id="CAG7643718.1"/>
    </source>
</evidence>
<organism evidence="1 2">
    <name type="scientific">Paenibacillus solanacearum</name>
    <dbReference type="NCBI Taxonomy" id="2048548"/>
    <lineage>
        <taxon>Bacteria</taxon>
        <taxon>Bacillati</taxon>
        <taxon>Bacillota</taxon>
        <taxon>Bacilli</taxon>
        <taxon>Bacillales</taxon>
        <taxon>Paenibacillaceae</taxon>
        <taxon>Paenibacillus</taxon>
    </lineage>
</organism>
<gene>
    <name evidence="1" type="ORF">PAESOLCIP111_04536</name>
</gene>
<keyword evidence="2" id="KW-1185">Reference proteome</keyword>
<accession>A0A916K8B5</accession>
<protein>
    <submittedName>
        <fullName evidence="1">Uncharacterized protein</fullName>
    </submittedName>
</protein>
<evidence type="ECO:0000313" key="2">
    <source>
        <dbReference type="Proteomes" id="UP000693672"/>
    </source>
</evidence>
<name>A0A916K8B5_9BACL</name>
<reference evidence="1" key="1">
    <citation type="submission" date="2021-06" db="EMBL/GenBank/DDBJ databases">
        <authorList>
            <person name="Criscuolo A."/>
        </authorList>
    </citation>
    <scope>NUCLEOTIDE SEQUENCE</scope>
    <source>
        <strain evidence="1">CIP111600</strain>
    </source>
</reference>
<dbReference type="AlphaFoldDB" id="A0A916K8B5"/>
<sequence>MNKNCETTPVPELELHLSDILGEELSQQLQSTMRQASARELIDLRDSLQVMSQWLKEHESEQHMTA</sequence>